<dbReference type="Proteomes" id="UP000317421">
    <property type="component" value="Unassembled WGS sequence"/>
</dbReference>
<evidence type="ECO:0000313" key="10">
    <source>
        <dbReference type="Proteomes" id="UP000317421"/>
    </source>
</evidence>
<feature type="domain" description="Glycine transporter" evidence="8">
    <location>
        <begin position="90"/>
        <end position="164"/>
    </location>
</feature>
<evidence type="ECO:0000256" key="4">
    <source>
        <dbReference type="ARBA" id="ARBA00022692"/>
    </source>
</evidence>
<keyword evidence="6 7" id="KW-0472">Membrane</keyword>
<feature type="transmembrane region" description="Helical" evidence="7">
    <location>
        <begin position="25"/>
        <end position="43"/>
    </location>
</feature>
<evidence type="ECO:0000256" key="5">
    <source>
        <dbReference type="ARBA" id="ARBA00022989"/>
    </source>
</evidence>
<dbReference type="GO" id="GO:0005886">
    <property type="term" value="C:plasma membrane"/>
    <property type="evidence" value="ECO:0007669"/>
    <property type="project" value="UniProtKB-SubCell"/>
</dbReference>
<gene>
    <name evidence="9" type="ORF">Pla108_36780</name>
</gene>
<dbReference type="PANTHER" id="PTHR30506:SF3">
    <property type="entry name" value="UPF0126 INNER MEMBRANE PROTEIN YADS-RELATED"/>
    <property type="match status" value="1"/>
</dbReference>
<protein>
    <recommendedName>
        <fullName evidence="8">Glycine transporter domain-containing protein</fullName>
    </recommendedName>
</protein>
<proteinExistence type="inferred from homology"/>
<dbReference type="Pfam" id="PF03458">
    <property type="entry name" value="Gly_transporter"/>
    <property type="match status" value="2"/>
</dbReference>
<evidence type="ECO:0000313" key="9">
    <source>
        <dbReference type="EMBL" id="TWT94827.1"/>
    </source>
</evidence>
<keyword evidence="4 7" id="KW-0812">Transmembrane</keyword>
<sequence>MIPTIELAAVAASALYGILRGVRNGFDVVGIFSVAAATAFGGGTLRDLFLDRRPLFWVERESLLWMVLGLSVIGAIVPRRLARIEPLLIWPDAIGLGLFSVAGTAVALQSGMTPLIAAVMGVITGTFGGVICDVIFNETPSLFRTTPLCATCALLGSVVYLAMAALEVPVTVSQPVATAAAATLRLVAVWRNWTLPVRSIA</sequence>
<evidence type="ECO:0000256" key="1">
    <source>
        <dbReference type="ARBA" id="ARBA00004651"/>
    </source>
</evidence>
<feature type="transmembrane region" description="Helical" evidence="7">
    <location>
        <begin position="63"/>
        <end position="81"/>
    </location>
</feature>
<feature type="domain" description="Glycine transporter" evidence="8">
    <location>
        <begin position="5"/>
        <end position="76"/>
    </location>
</feature>
<name>A0A5C6A654_9BACT</name>
<evidence type="ECO:0000256" key="6">
    <source>
        <dbReference type="ARBA" id="ARBA00023136"/>
    </source>
</evidence>
<reference evidence="9 10" key="1">
    <citation type="submission" date="2019-02" db="EMBL/GenBank/DDBJ databases">
        <title>Deep-cultivation of Planctomycetes and their phenomic and genomic characterization uncovers novel biology.</title>
        <authorList>
            <person name="Wiegand S."/>
            <person name="Jogler M."/>
            <person name="Boedeker C."/>
            <person name="Pinto D."/>
            <person name="Vollmers J."/>
            <person name="Rivas-Marin E."/>
            <person name="Kohn T."/>
            <person name="Peeters S.H."/>
            <person name="Heuer A."/>
            <person name="Rast P."/>
            <person name="Oberbeckmann S."/>
            <person name="Bunk B."/>
            <person name="Jeske O."/>
            <person name="Meyerdierks A."/>
            <person name="Storesund J.E."/>
            <person name="Kallscheuer N."/>
            <person name="Luecker S."/>
            <person name="Lage O.M."/>
            <person name="Pohl T."/>
            <person name="Merkel B.J."/>
            <person name="Hornburger P."/>
            <person name="Mueller R.-W."/>
            <person name="Bruemmer F."/>
            <person name="Labrenz M."/>
            <person name="Spormann A.M."/>
            <person name="Op Den Camp H."/>
            <person name="Overmann J."/>
            <person name="Amann R."/>
            <person name="Jetten M.S.M."/>
            <person name="Mascher T."/>
            <person name="Medema M.H."/>
            <person name="Devos D.P."/>
            <person name="Kaster A.-K."/>
            <person name="Ovreas L."/>
            <person name="Rohde M."/>
            <person name="Galperin M.Y."/>
            <person name="Jogler C."/>
        </authorList>
    </citation>
    <scope>NUCLEOTIDE SEQUENCE [LARGE SCALE GENOMIC DNA]</scope>
    <source>
        <strain evidence="9 10">Pla108</strain>
    </source>
</reference>
<comment type="caution">
    <text evidence="9">The sequence shown here is derived from an EMBL/GenBank/DDBJ whole genome shotgun (WGS) entry which is preliminary data.</text>
</comment>
<keyword evidence="3" id="KW-1003">Cell membrane</keyword>
<evidence type="ECO:0000256" key="2">
    <source>
        <dbReference type="ARBA" id="ARBA00008193"/>
    </source>
</evidence>
<keyword evidence="5 7" id="KW-1133">Transmembrane helix</keyword>
<evidence type="ECO:0000256" key="3">
    <source>
        <dbReference type="ARBA" id="ARBA00022475"/>
    </source>
</evidence>
<feature type="transmembrane region" description="Helical" evidence="7">
    <location>
        <begin position="88"/>
        <end position="109"/>
    </location>
</feature>
<dbReference type="InterPro" id="IPR005115">
    <property type="entry name" value="Gly_transporter"/>
</dbReference>
<evidence type="ECO:0000259" key="8">
    <source>
        <dbReference type="Pfam" id="PF03458"/>
    </source>
</evidence>
<evidence type="ECO:0000256" key="7">
    <source>
        <dbReference type="SAM" id="Phobius"/>
    </source>
</evidence>
<feature type="transmembrane region" description="Helical" evidence="7">
    <location>
        <begin position="148"/>
        <end position="166"/>
    </location>
</feature>
<accession>A0A5C6A654</accession>
<dbReference type="EMBL" id="SJPR01000006">
    <property type="protein sequence ID" value="TWT94827.1"/>
    <property type="molecule type" value="Genomic_DNA"/>
</dbReference>
<organism evidence="9 10">
    <name type="scientific">Botrimarina colliarenosi</name>
    <dbReference type="NCBI Taxonomy" id="2528001"/>
    <lineage>
        <taxon>Bacteria</taxon>
        <taxon>Pseudomonadati</taxon>
        <taxon>Planctomycetota</taxon>
        <taxon>Planctomycetia</taxon>
        <taxon>Pirellulales</taxon>
        <taxon>Lacipirellulaceae</taxon>
        <taxon>Botrimarina</taxon>
    </lineage>
</organism>
<comment type="subcellular location">
    <subcellularLocation>
        <location evidence="1">Cell membrane</location>
        <topology evidence="1">Multi-pass membrane protein</topology>
    </subcellularLocation>
</comment>
<keyword evidence="10" id="KW-1185">Reference proteome</keyword>
<dbReference type="OrthoDB" id="9791874at2"/>
<dbReference type="RefSeq" id="WP_146446375.1">
    <property type="nucleotide sequence ID" value="NZ_SJPR01000006.1"/>
</dbReference>
<dbReference type="PANTHER" id="PTHR30506">
    <property type="entry name" value="INNER MEMBRANE PROTEIN"/>
    <property type="match status" value="1"/>
</dbReference>
<dbReference type="AlphaFoldDB" id="A0A5C6A654"/>
<comment type="similarity">
    <text evidence="2">Belongs to the UPF0126 family.</text>
</comment>
<feature type="transmembrane region" description="Helical" evidence="7">
    <location>
        <begin position="115"/>
        <end position="136"/>
    </location>
</feature>